<dbReference type="RefSeq" id="XP_023931687.1">
    <property type="nucleotide sequence ID" value="XM_024075919.1"/>
</dbReference>
<dbReference type="GO" id="GO:0009966">
    <property type="term" value="P:regulation of signal transduction"/>
    <property type="evidence" value="ECO:0007669"/>
    <property type="project" value="UniProtKB-ARBA"/>
</dbReference>
<dbReference type="Pfam" id="PF12799">
    <property type="entry name" value="LRR_4"/>
    <property type="match status" value="1"/>
</dbReference>
<evidence type="ECO:0000313" key="16">
    <source>
        <dbReference type="Proteomes" id="UP000085678"/>
    </source>
</evidence>
<dbReference type="GO" id="GO:0005737">
    <property type="term" value="C:cytoplasm"/>
    <property type="evidence" value="ECO:0007669"/>
    <property type="project" value="UniProtKB-ARBA"/>
</dbReference>
<dbReference type="Proteomes" id="UP000085678">
    <property type="component" value="Unplaced"/>
</dbReference>
<dbReference type="InterPro" id="IPR015943">
    <property type="entry name" value="WD40/YVTN_repeat-like_dom_sf"/>
</dbReference>
<feature type="binding site" evidence="12">
    <location>
        <position position="1323"/>
    </location>
    <ligand>
        <name>ATP</name>
        <dbReference type="ChEBI" id="CHEBI:30616"/>
    </ligand>
</feature>
<dbReference type="InterPro" id="IPR011009">
    <property type="entry name" value="Kinase-like_dom_sf"/>
</dbReference>
<dbReference type="Gene3D" id="1.10.510.10">
    <property type="entry name" value="Transferase(Phosphotransferase) domain 1"/>
    <property type="match status" value="1"/>
</dbReference>
<dbReference type="Gene3D" id="3.30.200.20">
    <property type="entry name" value="Phosphorylase Kinase, domain 1"/>
    <property type="match status" value="1"/>
</dbReference>
<dbReference type="SUPFAM" id="SSF56112">
    <property type="entry name" value="Protein kinase-like (PK-like)"/>
    <property type="match status" value="1"/>
</dbReference>
<evidence type="ECO:0000256" key="12">
    <source>
        <dbReference type="PROSITE-ProRule" id="PRU10141"/>
    </source>
</evidence>
<dbReference type="InterPro" id="IPR036388">
    <property type="entry name" value="WH-like_DNA-bd_sf"/>
</dbReference>
<dbReference type="PANTHER" id="PTHR48005">
    <property type="entry name" value="LEUCINE RICH REPEAT KINASE 2"/>
    <property type="match status" value="1"/>
</dbReference>
<dbReference type="InterPro" id="IPR008271">
    <property type="entry name" value="Ser/Thr_kinase_AS"/>
</dbReference>
<feature type="region of interest" description="Disordered" evidence="13">
    <location>
        <begin position="112"/>
        <end position="147"/>
    </location>
</feature>
<dbReference type="InterPro" id="IPR027417">
    <property type="entry name" value="P-loop_NTPase"/>
</dbReference>
<dbReference type="InterPro" id="IPR051420">
    <property type="entry name" value="Ser_Thr_Kinases_DiverseReg"/>
</dbReference>
<keyword evidence="9" id="KW-0342">GTP-binding</keyword>
<feature type="region of interest" description="Disordered" evidence="13">
    <location>
        <begin position="44"/>
        <end position="87"/>
    </location>
</feature>
<dbReference type="Pfam" id="PF13855">
    <property type="entry name" value="LRR_8"/>
    <property type="match status" value="3"/>
</dbReference>
<evidence type="ECO:0000256" key="11">
    <source>
        <dbReference type="ARBA" id="ARBA00048679"/>
    </source>
</evidence>
<protein>
    <recommendedName>
        <fullName evidence="1">non-specific serine/threonine protein kinase</fullName>
        <ecNumber evidence="1">2.7.11.1</ecNumber>
    </recommendedName>
</protein>
<gene>
    <name evidence="17" type="primary">LOC106175217</name>
</gene>
<dbReference type="PROSITE" id="PS00108">
    <property type="entry name" value="PROTEIN_KINASE_ST"/>
    <property type="match status" value="1"/>
</dbReference>
<dbReference type="InterPro" id="IPR020859">
    <property type="entry name" value="ROC"/>
</dbReference>
<dbReference type="EC" id="2.7.11.1" evidence="1"/>
<keyword evidence="4" id="KW-0808">Transferase</keyword>
<keyword evidence="16" id="KW-1185">Reference proteome</keyword>
<dbReference type="InterPro" id="IPR001611">
    <property type="entry name" value="Leu-rich_rpt"/>
</dbReference>
<dbReference type="SMART" id="SM00220">
    <property type="entry name" value="S_TKc"/>
    <property type="match status" value="1"/>
</dbReference>
<feature type="region of interest" description="Disordered" evidence="13">
    <location>
        <begin position="1"/>
        <end position="28"/>
    </location>
</feature>
<dbReference type="PROSITE" id="PS51450">
    <property type="entry name" value="LRR"/>
    <property type="match status" value="3"/>
</dbReference>
<organism evidence="16 17">
    <name type="scientific">Lingula anatina</name>
    <name type="common">Brachiopod</name>
    <name type="synonym">Lingula unguis</name>
    <dbReference type="NCBI Taxonomy" id="7574"/>
    <lineage>
        <taxon>Eukaryota</taxon>
        <taxon>Metazoa</taxon>
        <taxon>Spiralia</taxon>
        <taxon>Lophotrochozoa</taxon>
        <taxon>Brachiopoda</taxon>
        <taxon>Linguliformea</taxon>
        <taxon>Lingulata</taxon>
        <taxon>Lingulida</taxon>
        <taxon>Linguloidea</taxon>
        <taxon>Lingulidae</taxon>
        <taxon>Lingula</taxon>
    </lineage>
</organism>
<dbReference type="GeneID" id="106175217"/>
<dbReference type="Gene3D" id="3.40.50.300">
    <property type="entry name" value="P-loop containing nucleotide triphosphate hydrolases"/>
    <property type="match status" value="1"/>
</dbReference>
<dbReference type="Pfam" id="PF08477">
    <property type="entry name" value="Roc"/>
    <property type="match status" value="1"/>
</dbReference>
<dbReference type="Pfam" id="PF16095">
    <property type="entry name" value="COR-A"/>
    <property type="match status" value="1"/>
</dbReference>
<dbReference type="InterPro" id="IPR057263">
    <property type="entry name" value="COR-B"/>
</dbReference>
<evidence type="ECO:0000256" key="2">
    <source>
        <dbReference type="ARBA" id="ARBA00022527"/>
    </source>
</evidence>
<evidence type="ECO:0000256" key="7">
    <source>
        <dbReference type="ARBA" id="ARBA00022777"/>
    </source>
</evidence>
<evidence type="ECO:0000256" key="6">
    <source>
        <dbReference type="ARBA" id="ARBA00022741"/>
    </source>
</evidence>
<dbReference type="PANTHER" id="PTHR48005:SF13">
    <property type="entry name" value="SERINE_THREONINE-PROTEIN KINASE DDB_G0278509-RELATED"/>
    <property type="match status" value="1"/>
</dbReference>
<dbReference type="Pfam" id="PF23748">
    <property type="entry name" value="Beta-prop_LRRK2"/>
    <property type="match status" value="1"/>
</dbReference>
<dbReference type="PROSITE" id="PS51424">
    <property type="entry name" value="ROC"/>
    <property type="match status" value="1"/>
</dbReference>
<evidence type="ECO:0000256" key="9">
    <source>
        <dbReference type="ARBA" id="ARBA00023134"/>
    </source>
</evidence>
<evidence type="ECO:0000256" key="1">
    <source>
        <dbReference type="ARBA" id="ARBA00012513"/>
    </source>
</evidence>
<dbReference type="SMART" id="SM00364">
    <property type="entry name" value="LRR_BAC"/>
    <property type="match status" value="9"/>
</dbReference>
<dbReference type="Gene3D" id="1.10.10.10">
    <property type="entry name" value="Winged helix-like DNA-binding domain superfamily/Winged helix DNA-binding domain"/>
    <property type="match status" value="1"/>
</dbReference>
<dbReference type="InterPro" id="IPR032675">
    <property type="entry name" value="LRR_dom_sf"/>
</dbReference>
<dbReference type="Gene3D" id="3.30.70.1390">
    <property type="entry name" value="ROC domain from the Parkinson's disease-associated leucine-rich repeat kinase 2"/>
    <property type="match status" value="1"/>
</dbReference>
<dbReference type="Gene3D" id="3.80.10.10">
    <property type="entry name" value="Ribonuclease Inhibitor"/>
    <property type="match status" value="3"/>
</dbReference>
<evidence type="ECO:0000256" key="4">
    <source>
        <dbReference type="ARBA" id="ARBA00022679"/>
    </source>
</evidence>
<dbReference type="SUPFAM" id="SSF52058">
    <property type="entry name" value="L domain-like"/>
    <property type="match status" value="1"/>
</dbReference>
<comment type="catalytic activity">
    <reaction evidence="10">
        <text>L-threonyl-[protein] + ATP = O-phospho-L-threonyl-[protein] + ADP + H(+)</text>
        <dbReference type="Rhea" id="RHEA:46608"/>
        <dbReference type="Rhea" id="RHEA-COMP:11060"/>
        <dbReference type="Rhea" id="RHEA-COMP:11605"/>
        <dbReference type="ChEBI" id="CHEBI:15378"/>
        <dbReference type="ChEBI" id="CHEBI:30013"/>
        <dbReference type="ChEBI" id="CHEBI:30616"/>
        <dbReference type="ChEBI" id="CHEBI:61977"/>
        <dbReference type="ChEBI" id="CHEBI:456216"/>
        <dbReference type="EC" id="2.7.11.1"/>
    </reaction>
</comment>
<evidence type="ECO:0000313" key="17">
    <source>
        <dbReference type="RefSeq" id="XP_023931687.1"/>
    </source>
</evidence>
<name>A0A2R2MNR6_LINAN</name>
<accession>A0A2R2MNR6</accession>
<dbReference type="Gene3D" id="2.130.10.10">
    <property type="entry name" value="YVTN repeat-like/Quinoprotein amine dehydrogenase"/>
    <property type="match status" value="1"/>
</dbReference>
<keyword evidence="8 12" id="KW-0067">ATP-binding</keyword>
<dbReference type="GO" id="GO:0005524">
    <property type="term" value="F:ATP binding"/>
    <property type="evidence" value="ECO:0007669"/>
    <property type="project" value="UniProtKB-UniRule"/>
</dbReference>
<keyword evidence="5" id="KW-0677">Repeat</keyword>
<dbReference type="InterPro" id="IPR000719">
    <property type="entry name" value="Prot_kinase_dom"/>
</dbReference>
<dbReference type="PROSITE" id="PS00107">
    <property type="entry name" value="PROTEIN_KINASE_ATP"/>
    <property type="match status" value="1"/>
</dbReference>
<dbReference type="Pfam" id="PF25497">
    <property type="entry name" value="COR-B"/>
    <property type="match status" value="1"/>
</dbReference>
<feature type="domain" description="Roc" evidence="15">
    <location>
        <begin position="737"/>
        <end position="921"/>
    </location>
</feature>
<evidence type="ECO:0000256" key="10">
    <source>
        <dbReference type="ARBA" id="ARBA00047899"/>
    </source>
</evidence>
<keyword evidence="7" id="KW-0418">Kinase</keyword>
<comment type="catalytic activity">
    <reaction evidence="11">
        <text>L-seryl-[protein] + ATP = O-phospho-L-seryl-[protein] + ADP + H(+)</text>
        <dbReference type="Rhea" id="RHEA:17989"/>
        <dbReference type="Rhea" id="RHEA-COMP:9863"/>
        <dbReference type="Rhea" id="RHEA-COMP:11604"/>
        <dbReference type="ChEBI" id="CHEBI:15378"/>
        <dbReference type="ChEBI" id="CHEBI:29999"/>
        <dbReference type="ChEBI" id="CHEBI:30616"/>
        <dbReference type="ChEBI" id="CHEBI:83421"/>
        <dbReference type="ChEBI" id="CHEBI:456216"/>
        <dbReference type="EC" id="2.7.11.1"/>
    </reaction>
</comment>
<evidence type="ECO:0000256" key="13">
    <source>
        <dbReference type="SAM" id="MobiDB-lite"/>
    </source>
</evidence>
<evidence type="ECO:0000259" key="15">
    <source>
        <dbReference type="PROSITE" id="PS51424"/>
    </source>
</evidence>
<dbReference type="SMART" id="SM00369">
    <property type="entry name" value="LRR_TYP"/>
    <property type="match status" value="8"/>
</dbReference>
<dbReference type="InterPro" id="IPR025875">
    <property type="entry name" value="Leu-rich_rpt_4"/>
</dbReference>
<dbReference type="STRING" id="7574.A0A2R2MNR6"/>
<dbReference type="InParanoid" id="A0A2R2MNR6"/>
<dbReference type="GO" id="GO:0004674">
    <property type="term" value="F:protein serine/threonine kinase activity"/>
    <property type="evidence" value="ECO:0007669"/>
    <property type="project" value="UniProtKB-KW"/>
</dbReference>
<dbReference type="InterPro" id="IPR017441">
    <property type="entry name" value="Protein_kinase_ATP_BS"/>
</dbReference>
<dbReference type="PROSITE" id="PS50011">
    <property type="entry name" value="PROTEIN_KINASE_DOM"/>
    <property type="match status" value="1"/>
</dbReference>
<dbReference type="InterPro" id="IPR056602">
    <property type="entry name" value="Beta-prop_LRRK2"/>
</dbReference>
<feature type="region of interest" description="Disordered" evidence="13">
    <location>
        <begin position="155"/>
        <end position="174"/>
    </location>
</feature>
<evidence type="ECO:0000256" key="8">
    <source>
        <dbReference type="ARBA" id="ARBA00022840"/>
    </source>
</evidence>
<feature type="domain" description="Protein kinase" evidence="14">
    <location>
        <begin position="1296"/>
        <end position="1559"/>
    </location>
</feature>
<keyword evidence="6 12" id="KW-0547">Nucleotide-binding</keyword>
<evidence type="ECO:0000256" key="3">
    <source>
        <dbReference type="ARBA" id="ARBA00022614"/>
    </source>
</evidence>
<evidence type="ECO:0000256" key="5">
    <source>
        <dbReference type="ARBA" id="ARBA00022737"/>
    </source>
</evidence>
<dbReference type="SUPFAM" id="SSF52540">
    <property type="entry name" value="P-loop containing nucleoside triphosphate hydrolases"/>
    <property type="match status" value="1"/>
</dbReference>
<reference evidence="17" key="1">
    <citation type="submission" date="2025-08" db="UniProtKB">
        <authorList>
            <consortium name="RefSeq"/>
        </authorList>
    </citation>
    <scope>IDENTIFICATION</scope>
    <source>
        <tissue evidence="17">Gonads</tissue>
    </source>
</reference>
<sequence length="1963" mass="222435">MALKVQSCKEKRRQRQLVKESIPQDAASPQLQLRYTFSRGHLMQQMKNPNPGLVLPTPKKAHSHPGLSEKERCGSYDALDGATPRRKSGMQIMKELLFKSSSQDDNSYDALQVNKSQQSNKWRRKTLATSSFREPSPTPESQDRRRSSLVTIAVDEPDNSKVKPPKSPSFSFQKEEFEEWKKGSVSGANTPFSRFDPRLTPEAESKDCLLEEIPWTSKFGRQGTDITKKIASPLKRPSLPVTPSRKITRPLKRVKSNIEKGTPGSPYLLSVEDYLLPVPKIVITRKPADMVDTPPSISLEDLLLPRRKFTNEPGPIIDISSLISTTKNVSFSHVEQFESILESSLECSESSIPSGSNSNIPEMPRKRSLTEGNLPGMVCHQQDLVSLDVSSNRIGSLSDLMDKSLLVHFQAIQKLDLSQNHLQNVPDELFEYLPKLEELYLRYNFITTFPAQALACKGLKIMDLSFNHIEDISKPPATTSFSIHHFNISQNRLGSIPDWISDNMPGLTELDIKGNKITKLPDRPLLLKKLHTLDIAQNYLTEIPEQFLEEFNALEKLDASCNELEKLPSPQVAKTLPKLQTLKLSRNRLGQEEAPYIPKFILHLERLESLDLSHNDLTDIPTPKNWKTPNLREFFLGNNKIEKLNLGGEEARLWSGLERLEINHNELSEVPKEIGLLSSLTSLDIGHNSILTLPDEMGRLNKLWELRYDRLELDLPQAILKGRTRDLIVYLSERLRNASEHYRMKMMVVGYAGRGKSTLIRTLMKLPQPDKSIATVGVQVKDWELRTGRRKPPHYTLSTWDFAGQEEFYNTHQCFLSNRSLYLVVYNLQIGPSEVETLRPWLLNIKARAPHSPVIIVGTHKDGLAKDEREQKIKEMRSLISELCCKPGFPDVKAVIELNCCYESSDIERLRDKIKEAVEGFKIKGQPVMGQKIPESFIKLEELVSYEAKARATLPVIKAQTLRKIIKDANLDLDNEELKQAVRFLHESGVMLHYEDASQQLENFYFLDPQWLGRMMAQVITVREINPFIDEKGILRKTDINLLFNGKRFEKFNFPTSLIPQYLRLLEKFEIILPRGNDEFLIPCRLPAKKPPISFPGLSDVVDSNGNRKPIQIQRQYEMPYIPLGFWSRLIARLVVFIPKMSANNPDSGVVPETVYWIEGICVYWSELLYFMIEPFCRDGHEVVVITVPLSKMGTSVLGHIVDHIDTLIEEWYPGLTEKSPTGLELVQRIVPCSQCIGPSIHHFVLDDLVSQSELDASMNCPNCGPVPLSRLAPDVIFADLEDHFQIDPQSFFFNKSPEYLLGDGGFGSVYRAKYKNKEVAVKVFNAVGDIHPHKMMRQEVTIIRELNHPSLISMVAVGVNPRAILLEVAPLGSLGSLLKTRTLGRAEQQRIAMQVAEGMAYLHHNMIIYRDMKPENILIFNLALGPNVVINAKISDYGISRFAAPCGLRASEGTPGYRAPEVIRGEVYGAQADMYSFGMTLYELVTNGRHPYDDLSFRNQLDEAVLMKRPINPITTKLDPMTGRPCCQPWPDMQDVIYLCLKYVPEERPTAAEIHEKLERCDLLSLRNFLPISKNMTVECMTLRHDGDGMELWVGSGGSEDCAQLSWVSLTENDPKILDLTLSLQGKFHPDSRILCLTTIGSSCVLIGCLSGHIWVYDAYTREHKHKLPRLPDSVLCMHFHQNQSGDAQVYVGLASGQLAIFDANNVLTDAFAEPSYTLRFGESSEPIRCIVPHTQSKTLYIGCGSKIVMLLPDTWRDIPQEIDTATEQSRGIICAMVVSRKYLYLAKMQEATVEAWDLNKQVLKHTIDIYKTVSEFDPSMKLSRGDCRVTSLLLQNTHTLWVGTGEGLLVILDTNSLRPCAVLKRHRTAVRCMINVILKSQRGTSCVVTGGFGFHTFREEFETAQDEKTYGYIAMWDGGLDQHARQLQEYQKRRHGGFMDADSMSVHSDSFSVLKEQQDWR</sequence>
<dbReference type="InterPro" id="IPR003591">
    <property type="entry name" value="Leu-rich_rpt_typical-subtyp"/>
</dbReference>
<dbReference type="SUPFAM" id="SSF50978">
    <property type="entry name" value="WD40 repeat-like"/>
    <property type="match status" value="1"/>
</dbReference>
<dbReference type="Pfam" id="PF00069">
    <property type="entry name" value="Pkinase"/>
    <property type="match status" value="1"/>
</dbReference>
<dbReference type="InterPro" id="IPR032171">
    <property type="entry name" value="COR-A"/>
</dbReference>
<keyword evidence="3" id="KW-0433">Leucine-rich repeat</keyword>
<proteinExistence type="predicted"/>
<keyword evidence="2" id="KW-0723">Serine/threonine-protein kinase</keyword>
<evidence type="ECO:0000259" key="14">
    <source>
        <dbReference type="PROSITE" id="PS50011"/>
    </source>
</evidence>
<dbReference type="OrthoDB" id="1866797at2759"/>
<dbReference type="KEGG" id="lak:106175217"/>
<dbReference type="GO" id="GO:0005525">
    <property type="term" value="F:GTP binding"/>
    <property type="evidence" value="ECO:0007669"/>
    <property type="project" value="UniProtKB-KW"/>
</dbReference>
<dbReference type="InterPro" id="IPR036322">
    <property type="entry name" value="WD40_repeat_dom_sf"/>
</dbReference>